<reference evidence="1" key="1">
    <citation type="submission" date="2022-10" db="EMBL/GenBank/DDBJ databases">
        <title>Culturing micro-colonial fungi from biological soil crusts in the Mojave desert and describing Neophaeococcomyces mojavensis, and introducing the new genera and species Taxawa tesnikishii.</title>
        <authorList>
            <person name="Kurbessoian T."/>
            <person name="Stajich J.E."/>
        </authorList>
    </citation>
    <scope>NUCLEOTIDE SEQUENCE</scope>
    <source>
        <strain evidence="1">JES_112</strain>
    </source>
</reference>
<keyword evidence="2" id="KW-1185">Reference proteome</keyword>
<evidence type="ECO:0000313" key="1">
    <source>
        <dbReference type="EMBL" id="KAJ9655954.1"/>
    </source>
</evidence>
<protein>
    <submittedName>
        <fullName evidence="1">Uncharacterized protein</fullName>
    </submittedName>
</protein>
<evidence type="ECO:0000313" key="2">
    <source>
        <dbReference type="Proteomes" id="UP001172386"/>
    </source>
</evidence>
<accession>A0ACC3A633</accession>
<organism evidence="1 2">
    <name type="scientific">Neophaeococcomyces mojaviensis</name>
    <dbReference type="NCBI Taxonomy" id="3383035"/>
    <lineage>
        <taxon>Eukaryota</taxon>
        <taxon>Fungi</taxon>
        <taxon>Dikarya</taxon>
        <taxon>Ascomycota</taxon>
        <taxon>Pezizomycotina</taxon>
        <taxon>Eurotiomycetes</taxon>
        <taxon>Chaetothyriomycetidae</taxon>
        <taxon>Chaetothyriales</taxon>
        <taxon>Chaetothyriales incertae sedis</taxon>
        <taxon>Neophaeococcomyces</taxon>
    </lineage>
</organism>
<dbReference type="EMBL" id="JAPDRQ010000086">
    <property type="protein sequence ID" value="KAJ9655954.1"/>
    <property type="molecule type" value="Genomic_DNA"/>
</dbReference>
<proteinExistence type="predicted"/>
<name>A0ACC3A633_9EURO</name>
<gene>
    <name evidence="1" type="ORF">H2198_005302</name>
</gene>
<comment type="caution">
    <text evidence="1">The sequence shown here is derived from an EMBL/GenBank/DDBJ whole genome shotgun (WGS) entry which is preliminary data.</text>
</comment>
<dbReference type="Proteomes" id="UP001172386">
    <property type="component" value="Unassembled WGS sequence"/>
</dbReference>
<sequence>MIPNNYSNVLNLSPTLKILAAFVLLAALIPYLTTFFKNKKTQLPLPPSPPGSLVTGNLSDVLAAVSKRQQHLLFGKWAREHGEIVRVRAGTFVQYFINSDAAIKEIFDRNSAYTAHRPRWIASNEQICNKLNVLLLSGDHPRWKHQRKVTHNYLTSLPRADAGLPYLHFESAKFLYQMASEADTSAVSGWKLYRRILRYTYSTFTSQVFGMDIPTDDDTVIHDIHETGLAQILGTLPGESIVDALPILDKLPLFLKPWERRNRARFARDMRFVQEKLARIRALRAAGAASDAFLPIIEAEQQKGDEFGGGIDEAAYLSLMLVIGAADTSAVSTWSFLQAMLMFPEVQAKARKALCDVVGDRIPVYEDIDRIPYVRCLMKETWRWRPPVALGHPHTTTRELVYNGMRIPKGAQIHLNAWAVHHDPRRHYEPDQFIPERYEHDTTTTQQSINAKDVSQRDHFAFGAGRRICPGYHVAERSLAVAIMRILWAFEIVPSREAKFPLDHLSFEGEMMPAIADKRMPVCLRPVSEERRRQIEGVFQDAVAKRTNLEPLVREDGLGAFERLDFVEAGKH</sequence>